<dbReference type="RefSeq" id="WP_207942106.1">
    <property type="nucleotide sequence ID" value="NZ_CP147251.1"/>
</dbReference>
<dbReference type="EMBL" id="CP147251">
    <property type="protein sequence ID" value="WYJ78307.1"/>
    <property type="molecule type" value="Genomic_DNA"/>
</dbReference>
<dbReference type="InterPro" id="IPR010610">
    <property type="entry name" value="EryCIII-like_C"/>
</dbReference>
<proteinExistence type="predicted"/>
<gene>
    <name evidence="2" type="ORF">DOK78_002964</name>
</gene>
<keyword evidence="3" id="KW-1185">Reference proteome</keyword>
<name>A0ABZ2SRX9_9ENTE</name>
<evidence type="ECO:0000313" key="2">
    <source>
        <dbReference type="EMBL" id="WYJ78307.1"/>
    </source>
</evidence>
<dbReference type="CDD" id="cd03784">
    <property type="entry name" value="GT1_Gtf-like"/>
    <property type="match status" value="1"/>
</dbReference>
<protein>
    <recommendedName>
        <fullName evidence="1">Erythromycin biosynthesis protein CIII-like C-terminal domain-containing protein</fullName>
    </recommendedName>
</protein>
<reference evidence="2 3" key="1">
    <citation type="submission" date="2021-03" db="EMBL/GenBank/DDBJ databases">
        <authorList>
            <person name="Gilmore M.S."/>
            <person name="Schwartzman J."/>
            <person name="Van Tyne D."/>
            <person name="Martin M."/>
            <person name="Earl A.M."/>
            <person name="Manson A.L."/>
            <person name="Straub T."/>
            <person name="Salamzade R."/>
            <person name="Saavedra J."/>
            <person name="Lebreton F."/>
            <person name="Prichula J."/>
            <person name="Schaufler K."/>
            <person name="Gaca A."/>
            <person name="Sgardioli B."/>
            <person name="Wagenaar J."/>
            <person name="Strong T."/>
        </authorList>
    </citation>
    <scope>NUCLEOTIDE SEQUENCE [LARGE SCALE GENOMIC DNA]</scope>
    <source>
        <strain evidence="2 3">DIV2402</strain>
    </source>
</reference>
<dbReference type="Proteomes" id="UP000664701">
    <property type="component" value="Chromosome"/>
</dbReference>
<organism evidence="2 3">
    <name type="scientific">Candidatus Enterococcus lowellii</name>
    <dbReference type="NCBI Taxonomy" id="2230877"/>
    <lineage>
        <taxon>Bacteria</taxon>
        <taxon>Bacillati</taxon>
        <taxon>Bacillota</taxon>
        <taxon>Bacilli</taxon>
        <taxon>Lactobacillales</taxon>
        <taxon>Enterococcaceae</taxon>
        <taxon>Enterococcus</taxon>
    </lineage>
</organism>
<dbReference type="PANTHER" id="PTHR48050">
    <property type="entry name" value="STEROL 3-BETA-GLUCOSYLTRANSFERASE"/>
    <property type="match status" value="1"/>
</dbReference>
<evidence type="ECO:0000313" key="3">
    <source>
        <dbReference type="Proteomes" id="UP000664701"/>
    </source>
</evidence>
<dbReference type="SUPFAM" id="SSF53756">
    <property type="entry name" value="UDP-Glycosyltransferase/glycogen phosphorylase"/>
    <property type="match status" value="1"/>
</dbReference>
<dbReference type="InterPro" id="IPR050426">
    <property type="entry name" value="Glycosyltransferase_28"/>
</dbReference>
<dbReference type="Gene3D" id="3.40.50.2000">
    <property type="entry name" value="Glycogen Phosphorylase B"/>
    <property type="match status" value="2"/>
</dbReference>
<feature type="domain" description="Erythromycin biosynthesis protein CIII-like C-terminal" evidence="1">
    <location>
        <begin position="288"/>
        <end position="394"/>
    </location>
</feature>
<dbReference type="PANTHER" id="PTHR48050:SF13">
    <property type="entry name" value="STEROL 3-BETA-GLUCOSYLTRANSFERASE UGT80A2"/>
    <property type="match status" value="1"/>
</dbReference>
<reference evidence="2 3" key="2">
    <citation type="submission" date="2024-03" db="EMBL/GenBank/DDBJ databases">
        <title>The Genome Sequence of Enterococcus sp. DIV2402.</title>
        <authorList>
            <consortium name="The Broad Institute Genomics Platform"/>
            <consortium name="The Broad Institute Microbial Omics Core"/>
            <consortium name="The Broad Institute Genomic Center for Infectious Diseases"/>
            <person name="Earl A."/>
            <person name="Manson A."/>
            <person name="Gilmore M."/>
            <person name="Schwartman J."/>
            <person name="Shea T."/>
            <person name="Abouelleil A."/>
            <person name="Cao P."/>
            <person name="Chapman S."/>
            <person name="Cusick C."/>
            <person name="Young S."/>
            <person name="Neafsey D."/>
            <person name="Nusbaum C."/>
            <person name="Birren B."/>
        </authorList>
    </citation>
    <scope>NUCLEOTIDE SEQUENCE [LARGE SCALE GENOMIC DNA]</scope>
    <source>
        <strain evidence="2 3">DIV2402</strain>
    </source>
</reference>
<sequence>MTLSKIKVDLVAVPFSGHLYPLLELARPLLDDDSYEIRVFTGANKVAIAEKLGFTVIPLFPEDPSKMERIANTDKQISSYGMYQQLKQNLELIPEVMTFLKKAFQVHQTDIVVADFVAVPAGIVCNQLNIPWITTIPTPFAIESQRTTPSYLGGWYPANTKLGMVRDWVGRKAVRSFKRLVVWLLRKQLKPYDFHLYHQGEETIYSPYSILGLGMKELEFREDFPVQFKWAGPCCSSLEEKSLSFESKMYVLVTNGTHLLWGKDHLTNLICELAVKYPQFHFLISAGDDREEHVQQLCENVSVYSYLPYEEVLPHVQYVVHHGGAGILYNCIKYQRPALILPHDYDQFDYAVRAELAGIAEVANRKNKRQIHERFQRLVTREWSALAQISQQWQNYHPSQCLKDEIQRLKEGEQK</sequence>
<dbReference type="InterPro" id="IPR002213">
    <property type="entry name" value="UDP_glucos_trans"/>
</dbReference>
<accession>A0ABZ2SRX9</accession>
<dbReference type="Pfam" id="PF06722">
    <property type="entry name" value="EryCIII-like_C"/>
    <property type="match status" value="1"/>
</dbReference>
<evidence type="ECO:0000259" key="1">
    <source>
        <dbReference type="Pfam" id="PF06722"/>
    </source>
</evidence>